<dbReference type="EMBL" id="CP046171">
    <property type="protein sequence ID" value="QIS06765.1"/>
    <property type="molecule type" value="Genomic_DNA"/>
</dbReference>
<dbReference type="RefSeq" id="WP_167465780.1">
    <property type="nucleotide sequence ID" value="NZ_CP046171.1"/>
</dbReference>
<dbReference type="NCBIfam" id="TIGR01537">
    <property type="entry name" value="portal_HK97"/>
    <property type="match status" value="1"/>
</dbReference>
<feature type="compositionally biased region" description="Low complexity" evidence="1">
    <location>
        <begin position="410"/>
        <end position="422"/>
    </location>
</feature>
<dbReference type="InterPro" id="IPR006427">
    <property type="entry name" value="Portal_HK97"/>
</dbReference>
<dbReference type="Pfam" id="PF04860">
    <property type="entry name" value="Phage_portal"/>
    <property type="match status" value="1"/>
</dbReference>
<feature type="region of interest" description="Disordered" evidence="1">
    <location>
        <begin position="407"/>
        <end position="444"/>
    </location>
</feature>
<dbReference type="InterPro" id="IPR006944">
    <property type="entry name" value="Phage/GTA_portal"/>
</dbReference>
<dbReference type="AlphaFoldDB" id="A0A6G9Y0N2"/>
<name>A0A6G9Y0N2_NOCBR</name>
<gene>
    <name evidence="2" type="ORF">F5X71_34640</name>
</gene>
<evidence type="ECO:0000313" key="2">
    <source>
        <dbReference type="EMBL" id="QIS06765.1"/>
    </source>
</evidence>
<dbReference type="Proteomes" id="UP000501705">
    <property type="component" value="Chromosome"/>
</dbReference>
<sequence>MLLKDGSLNFAPSALAEFSPQMYRSYYYPISDGLLLERQWAFYGALYRHQPWVRVVVDKLANALARLSIEVWKGTGADRRLARSPYAKLIANPCNGLSPYSFWAWIATTIEIYGEAFLVKVRNAAGAVVSLIPMHPSRTSIRREIDGRRVYLFSTAASQAGLLEFAEEDVVPFQLYSPDNTMRGLSRLESLRSTLISEDSSRTATSSMWRNAGRPNMVLSSAKVLGPEGRKRLRESFDSNHAGSLNSGKTLVLEDGVKAEPVQLTAVEMQFVQSRQLNREEVCAVYDVAPPMVHILDRATFSNITAQMRAFYRDTMSVRLEFVEAQLDYYLGCEFADDLEARFAVAEVLRGDYETRAQSVQQLVLAGVMKPAEGREVMELGKAGPEADRLYAQASIQPLGQPAERITLTGDVAPGGDPDGVATTDPADTAPNPSASAPRPQKSSRYVRAIRGGMGRGQSLEQAAVALADKHPADRHEILAAARFLLAV</sequence>
<proteinExistence type="predicted"/>
<protein>
    <submittedName>
        <fullName evidence="2">Phage portal protein</fullName>
    </submittedName>
</protein>
<reference evidence="2 3" key="1">
    <citation type="journal article" date="2019" name="ACS Chem. Biol.">
        <title>Identification and Mobilization of a Cryptic Antibiotic Biosynthesis Gene Locus from a Human-Pathogenic Nocardia Isolate.</title>
        <authorList>
            <person name="Herisse M."/>
            <person name="Ishida K."/>
            <person name="Porter J.L."/>
            <person name="Howden B."/>
            <person name="Hertweck C."/>
            <person name="Stinear T.P."/>
            <person name="Pidot S.J."/>
        </authorList>
    </citation>
    <scope>NUCLEOTIDE SEQUENCE [LARGE SCALE GENOMIC DNA]</scope>
    <source>
        <strain evidence="2 3">AUSMDU00024985</strain>
    </source>
</reference>
<evidence type="ECO:0000256" key="1">
    <source>
        <dbReference type="SAM" id="MobiDB-lite"/>
    </source>
</evidence>
<organism evidence="2 3">
    <name type="scientific">Nocardia brasiliensis</name>
    <dbReference type="NCBI Taxonomy" id="37326"/>
    <lineage>
        <taxon>Bacteria</taxon>
        <taxon>Bacillati</taxon>
        <taxon>Actinomycetota</taxon>
        <taxon>Actinomycetes</taxon>
        <taxon>Mycobacteriales</taxon>
        <taxon>Nocardiaceae</taxon>
        <taxon>Nocardia</taxon>
    </lineage>
</organism>
<accession>A0A6G9Y0N2</accession>
<evidence type="ECO:0000313" key="3">
    <source>
        <dbReference type="Proteomes" id="UP000501705"/>
    </source>
</evidence>